<dbReference type="AlphaFoldDB" id="A0A9P6G9F3"/>
<dbReference type="Proteomes" id="UP000756921">
    <property type="component" value="Unassembled WGS sequence"/>
</dbReference>
<organism evidence="1 2">
    <name type="scientific">Paraphaeosphaeria minitans</name>
    <dbReference type="NCBI Taxonomy" id="565426"/>
    <lineage>
        <taxon>Eukaryota</taxon>
        <taxon>Fungi</taxon>
        <taxon>Dikarya</taxon>
        <taxon>Ascomycota</taxon>
        <taxon>Pezizomycotina</taxon>
        <taxon>Dothideomycetes</taxon>
        <taxon>Pleosporomycetidae</taxon>
        <taxon>Pleosporales</taxon>
        <taxon>Massarineae</taxon>
        <taxon>Didymosphaeriaceae</taxon>
        <taxon>Paraphaeosphaeria</taxon>
    </lineage>
</organism>
<keyword evidence="2" id="KW-1185">Reference proteome</keyword>
<dbReference type="OrthoDB" id="5314997at2759"/>
<comment type="caution">
    <text evidence="1">The sequence shown here is derived from an EMBL/GenBank/DDBJ whole genome shotgun (WGS) entry which is preliminary data.</text>
</comment>
<sequence>MMRGNKDIEPFRFLDLPKELRLLVYENLPRLIKHHQTRHPDEPSHRMTFILKSVPVAILSTCKVVYHEARPVLQATTSAFIRDVPPRIIDGISGRGEGRMLDALVRAIMRQVDALRDYELGQGPCLTLLQLFEGHLRNSLLSKRNSRYLVKFVHQAGHYFRYSSMTNGLVRLRAMELVKYTSTTSGIGRHWALGADLHALNSRLNPDGIAIVCAGVLPAGVAETTSSASGDVLVPQHVNFQAYGLECYIPLSRQMEERHWIESWLE</sequence>
<dbReference type="EMBL" id="WJXW01000013">
    <property type="protein sequence ID" value="KAF9731148.1"/>
    <property type="molecule type" value="Genomic_DNA"/>
</dbReference>
<evidence type="ECO:0000313" key="2">
    <source>
        <dbReference type="Proteomes" id="UP000756921"/>
    </source>
</evidence>
<protein>
    <submittedName>
        <fullName evidence="1">Uncharacterized protein</fullName>
    </submittedName>
</protein>
<accession>A0A9P6G9F3</accession>
<name>A0A9P6G9F3_9PLEO</name>
<gene>
    <name evidence="1" type="ORF">PMIN01_11107</name>
</gene>
<proteinExistence type="predicted"/>
<evidence type="ECO:0000313" key="1">
    <source>
        <dbReference type="EMBL" id="KAF9731148.1"/>
    </source>
</evidence>
<reference evidence="1" key="1">
    <citation type="journal article" date="2020" name="Mol. Plant Microbe Interact.">
        <title>Genome Sequence of the Biocontrol Agent Coniothyrium minitans strain Conio (IMI 134523).</title>
        <authorList>
            <person name="Patel D."/>
            <person name="Shittu T.A."/>
            <person name="Baroncelli R."/>
            <person name="Muthumeenakshi S."/>
            <person name="Osborne T.H."/>
            <person name="Janganan T.K."/>
            <person name="Sreenivasaprasad S."/>
        </authorList>
    </citation>
    <scope>NUCLEOTIDE SEQUENCE</scope>
    <source>
        <strain evidence="1">Conio</strain>
    </source>
</reference>